<comment type="caution">
    <text evidence="2">The sequence shown here is derived from an EMBL/GenBank/DDBJ whole genome shotgun (WGS) entry which is preliminary data.</text>
</comment>
<protein>
    <submittedName>
        <fullName evidence="2">Flavoprotein</fullName>
    </submittedName>
</protein>
<evidence type="ECO:0000313" key="3">
    <source>
        <dbReference type="Proteomes" id="UP001501094"/>
    </source>
</evidence>
<dbReference type="Gene3D" id="3.40.50.1950">
    <property type="entry name" value="Flavin prenyltransferase-like"/>
    <property type="match status" value="1"/>
</dbReference>
<organism evidence="2 3">
    <name type="scientific">Myceligenerans crystallogenes</name>
    <dbReference type="NCBI Taxonomy" id="316335"/>
    <lineage>
        <taxon>Bacteria</taxon>
        <taxon>Bacillati</taxon>
        <taxon>Actinomycetota</taxon>
        <taxon>Actinomycetes</taxon>
        <taxon>Micrococcales</taxon>
        <taxon>Promicromonosporaceae</taxon>
        <taxon>Myceligenerans</taxon>
    </lineage>
</organism>
<sequence length="173" mass="18751">MLYIVVCAAGATRLVPSRFLPMATERGWDVHVLTTAQAIGTFPEVIEQIESVTGRPVRADFHTTVGYSLPDPDAVVVAPASYNTVTKLALGIADTYVLTRLTEQIGRGIPIVIGPYINEKFAKHPTYEPTLERLRSWGLKIVIGPDEPHQSGGGAAETFPWAELLDAIEPTAN</sequence>
<dbReference type="SUPFAM" id="SSF52507">
    <property type="entry name" value="Homo-oligomeric flavin-containing Cys decarboxylases, HFCD"/>
    <property type="match status" value="1"/>
</dbReference>
<evidence type="ECO:0000313" key="2">
    <source>
        <dbReference type="EMBL" id="GAA1873968.1"/>
    </source>
</evidence>
<accession>A0ABP5A1P3</accession>
<proteinExistence type="predicted"/>
<name>A0ABP5A1P3_9MICO</name>
<gene>
    <name evidence="2" type="ORF">GCM10009751_36830</name>
</gene>
<keyword evidence="3" id="KW-1185">Reference proteome</keyword>
<dbReference type="Pfam" id="PF02441">
    <property type="entry name" value="Flavoprotein"/>
    <property type="match status" value="1"/>
</dbReference>
<dbReference type="Proteomes" id="UP001501094">
    <property type="component" value="Unassembled WGS sequence"/>
</dbReference>
<dbReference type="InterPro" id="IPR003382">
    <property type="entry name" value="Flavoprotein"/>
</dbReference>
<reference evidence="3" key="1">
    <citation type="journal article" date="2019" name="Int. J. Syst. Evol. Microbiol.">
        <title>The Global Catalogue of Microorganisms (GCM) 10K type strain sequencing project: providing services to taxonomists for standard genome sequencing and annotation.</title>
        <authorList>
            <consortium name="The Broad Institute Genomics Platform"/>
            <consortium name="The Broad Institute Genome Sequencing Center for Infectious Disease"/>
            <person name="Wu L."/>
            <person name="Ma J."/>
        </authorList>
    </citation>
    <scope>NUCLEOTIDE SEQUENCE [LARGE SCALE GENOMIC DNA]</scope>
    <source>
        <strain evidence="3">JCM 14326</strain>
    </source>
</reference>
<dbReference type="EMBL" id="BAAANL010000009">
    <property type="protein sequence ID" value="GAA1873968.1"/>
    <property type="molecule type" value="Genomic_DNA"/>
</dbReference>
<evidence type="ECO:0000259" key="1">
    <source>
        <dbReference type="Pfam" id="PF02441"/>
    </source>
</evidence>
<dbReference type="InterPro" id="IPR036551">
    <property type="entry name" value="Flavin_trans-like"/>
</dbReference>
<feature type="domain" description="Flavoprotein" evidence="1">
    <location>
        <begin position="4"/>
        <end position="134"/>
    </location>
</feature>